<keyword evidence="1" id="KW-0175">Coiled coil</keyword>
<dbReference type="EMBL" id="JACIED010000001">
    <property type="protein sequence ID" value="MBB4006499.1"/>
    <property type="molecule type" value="Genomic_DNA"/>
</dbReference>
<dbReference type="CDD" id="cd01949">
    <property type="entry name" value="GGDEF"/>
    <property type="match status" value="1"/>
</dbReference>
<accession>A0A1Q9A4C4</accession>
<feature type="domain" description="EAL" evidence="3">
    <location>
        <begin position="647"/>
        <end position="898"/>
    </location>
</feature>
<dbReference type="Pfam" id="PF00990">
    <property type="entry name" value="GGDEF"/>
    <property type="match status" value="1"/>
</dbReference>
<dbReference type="PANTHER" id="PTHR44757:SF2">
    <property type="entry name" value="BIOFILM ARCHITECTURE MAINTENANCE PROTEIN MBAA"/>
    <property type="match status" value="1"/>
</dbReference>
<dbReference type="Gene3D" id="3.30.70.270">
    <property type="match status" value="1"/>
</dbReference>
<dbReference type="PANTHER" id="PTHR44757">
    <property type="entry name" value="DIGUANYLATE CYCLASE DGCP"/>
    <property type="match status" value="1"/>
</dbReference>
<dbReference type="InterPro" id="IPR000014">
    <property type="entry name" value="PAS"/>
</dbReference>
<dbReference type="InterPro" id="IPR052155">
    <property type="entry name" value="Biofilm_reg_signaling"/>
</dbReference>
<feature type="transmembrane region" description="Helical" evidence="2">
    <location>
        <begin position="20"/>
        <end position="39"/>
    </location>
</feature>
<evidence type="ECO:0000259" key="3">
    <source>
        <dbReference type="PROSITE" id="PS50883"/>
    </source>
</evidence>
<keyword evidence="7" id="KW-1185">Reference proteome</keyword>
<comment type="caution">
    <text evidence="6">The sequence shown here is derived from an EMBL/GenBank/DDBJ whole genome shotgun (WGS) entry which is preliminary data.</text>
</comment>
<dbReference type="SUPFAM" id="SSF141868">
    <property type="entry name" value="EAL domain-like"/>
    <property type="match status" value="1"/>
</dbReference>
<evidence type="ECO:0000313" key="5">
    <source>
        <dbReference type="EMBL" id="MBB4006499.1"/>
    </source>
</evidence>
<feature type="coiled-coil region" evidence="1">
    <location>
        <begin position="448"/>
        <end position="475"/>
    </location>
</feature>
<keyword evidence="2" id="KW-0472">Membrane</keyword>
<organism evidence="6 7">
    <name type="scientific">Allorhizobium taibaishanense</name>
    <dbReference type="NCBI Taxonomy" id="887144"/>
    <lineage>
        <taxon>Bacteria</taxon>
        <taxon>Pseudomonadati</taxon>
        <taxon>Pseudomonadota</taxon>
        <taxon>Alphaproteobacteria</taxon>
        <taxon>Hyphomicrobiales</taxon>
        <taxon>Rhizobiaceae</taxon>
        <taxon>Rhizobium/Agrobacterium group</taxon>
        <taxon>Allorhizobium</taxon>
    </lineage>
</organism>
<gene>
    <name evidence="6" type="ORF">BJF91_20565</name>
    <name evidence="5" type="ORF">GGQ71_000735</name>
</gene>
<keyword evidence="2" id="KW-0812">Transmembrane</keyword>
<proteinExistence type="predicted"/>
<protein>
    <submittedName>
        <fullName evidence="5">Diguanylate cyclase (GGDEF)-like protein</fullName>
    </submittedName>
</protein>
<dbReference type="Proteomes" id="UP000185598">
    <property type="component" value="Unassembled WGS sequence"/>
</dbReference>
<feature type="transmembrane region" description="Helical" evidence="2">
    <location>
        <begin position="287"/>
        <end position="307"/>
    </location>
</feature>
<dbReference type="AlphaFoldDB" id="A0A1Q9A4C4"/>
<dbReference type="PROSITE" id="PS50883">
    <property type="entry name" value="EAL"/>
    <property type="match status" value="1"/>
</dbReference>
<dbReference type="SMART" id="SM01079">
    <property type="entry name" value="CHASE"/>
    <property type="match status" value="1"/>
</dbReference>
<dbReference type="InterPro" id="IPR029787">
    <property type="entry name" value="Nucleotide_cyclase"/>
</dbReference>
<feature type="domain" description="GGDEF" evidence="4">
    <location>
        <begin position="505"/>
        <end position="638"/>
    </location>
</feature>
<dbReference type="Proteomes" id="UP000544107">
    <property type="component" value="Unassembled WGS sequence"/>
</dbReference>
<dbReference type="SMART" id="SM00267">
    <property type="entry name" value="GGDEF"/>
    <property type="match status" value="1"/>
</dbReference>
<sequence>MMVKSARIGGIAEHIRKLAGFYWPALIVCAAVFVTIMLIDRQDRKAFSEDSKVSIGDKLGPVRARLEGNIRADIRMLQGLLAAIETEPDMSQVRFSAIGRRFFSRPVRLRSISLSNDLRSGVTYPLLLNEETNRDFLASPQEAQAALQAARTNTFVVTPPIDLPHVGRSLVIFYPVASPQLAEAATGNADQPPAPVGGHGLLRGTVDFERLLRGSGLYDLGLDLDVVLYADSNAPDAENIAFFGNPALIDGPAVRMQVNIGAQTWMLAAAPKTGWQQAARDLWLHRLVMFLLALTIVTPFLWVAHLLTERQQNITDLNDQERKLRNLSQRLQIALDSSQTGVWEMDIASEDLTWDSRMRQIYDCDPSRPIVTREDWSNSLHPDDRDSASEVLATAIRTGSSYSTQFRIIDRNGQIRHVRAFGSVYRDADFRKKMVGVNWNITADVKMQEALHDAKTELEAQNSELESARRIMEHTSLHDPLTGLANRRFLDRHLAEVENRQGGGKPIILLHIDLDRFKEINDTLGHAAGDAMLRHAASQINGHIAPGDFAARIGGDEFVVVRHDESNTGAARALGEALIEAINQPIRWEGQECRVSASIGISLSYNAQPQLEQALVNADIALYEAKRRGKNRVEFFSDTLKEATLATKRTADAILRSLADHDFIPYFQPQFDARTMQITGVEALARWRHPQLGLLPPIAFLSVAESLNVVASIDNSILEQSLAQARRWQDHGLETPHVSVNISAQRLFDDGLVARLQETPLPAGGLAFELLESISFDDKAEAAATAIGQIKVLGIDIEIDDFGTGYSSILSLLKLSPRRLKIDRQLTLPILESKQQRRLIGSIVEIGRSLGIEIIAEGVETRQHAEILADLGCHTLQGYGLARPMNGDDFFALLKRRATERMGAAAEGMAAV</sequence>
<dbReference type="InterPro" id="IPR043128">
    <property type="entry name" value="Rev_trsase/Diguanyl_cyclase"/>
</dbReference>
<dbReference type="PROSITE" id="PS50887">
    <property type="entry name" value="GGDEF"/>
    <property type="match status" value="1"/>
</dbReference>
<dbReference type="Gene3D" id="3.20.20.450">
    <property type="entry name" value="EAL domain"/>
    <property type="match status" value="1"/>
</dbReference>
<reference evidence="6 7" key="1">
    <citation type="submission" date="2016-09" db="EMBL/GenBank/DDBJ databases">
        <title>Rhizobium oryziradicis sp. nov., isolated from the root of rice.</title>
        <authorList>
            <person name="Zhao J."/>
            <person name="Zhang X."/>
        </authorList>
    </citation>
    <scope>NUCLEOTIDE SEQUENCE [LARGE SCALE GENOMIC DNA]</scope>
    <source>
        <strain evidence="6 7">14971</strain>
    </source>
</reference>
<reference evidence="5 8" key="2">
    <citation type="submission" date="2020-08" db="EMBL/GenBank/DDBJ databases">
        <title>Genomic Encyclopedia of Type Strains, Phase IV (KMG-IV): sequencing the most valuable type-strain genomes for metagenomic binning, comparative biology and taxonomic classification.</title>
        <authorList>
            <person name="Goeker M."/>
        </authorList>
    </citation>
    <scope>NUCLEOTIDE SEQUENCE [LARGE SCALE GENOMIC DNA]</scope>
    <source>
        <strain evidence="5 8">DSM 100021</strain>
    </source>
</reference>
<dbReference type="InterPro" id="IPR035919">
    <property type="entry name" value="EAL_sf"/>
</dbReference>
<dbReference type="CDD" id="cd01948">
    <property type="entry name" value="EAL"/>
    <property type="match status" value="1"/>
</dbReference>
<dbReference type="FunFam" id="3.30.70.270:FF:000001">
    <property type="entry name" value="Diguanylate cyclase domain protein"/>
    <property type="match status" value="1"/>
</dbReference>
<dbReference type="InterPro" id="IPR000160">
    <property type="entry name" value="GGDEF_dom"/>
</dbReference>
<dbReference type="NCBIfam" id="TIGR00254">
    <property type="entry name" value="GGDEF"/>
    <property type="match status" value="1"/>
</dbReference>
<evidence type="ECO:0000259" key="4">
    <source>
        <dbReference type="PROSITE" id="PS50887"/>
    </source>
</evidence>
<dbReference type="InterPro" id="IPR006189">
    <property type="entry name" value="CHASE_dom"/>
</dbReference>
<dbReference type="GO" id="GO:0003824">
    <property type="term" value="F:catalytic activity"/>
    <property type="evidence" value="ECO:0007669"/>
    <property type="project" value="UniProtKB-ARBA"/>
</dbReference>
<dbReference type="STRING" id="887144.BJF91_20565"/>
<feature type="coiled-coil region" evidence="1">
    <location>
        <begin position="310"/>
        <end position="337"/>
    </location>
</feature>
<dbReference type="EMBL" id="MKIN01000022">
    <property type="protein sequence ID" value="OLP49435.1"/>
    <property type="molecule type" value="Genomic_DNA"/>
</dbReference>
<dbReference type="Gene3D" id="3.30.450.20">
    <property type="entry name" value="PAS domain"/>
    <property type="match status" value="1"/>
</dbReference>
<dbReference type="SUPFAM" id="SSF55073">
    <property type="entry name" value="Nucleotide cyclase"/>
    <property type="match status" value="1"/>
</dbReference>
<evidence type="ECO:0000313" key="7">
    <source>
        <dbReference type="Proteomes" id="UP000185598"/>
    </source>
</evidence>
<keyword evidence="2" id="KW-1133">Transmembrane helix</keyword>
<dbReference type="SUPFAM" id="SSF55785">
    <property type="entry name" value="PYP-like sensor domain (PAS domain)"/>
    <property type="match status" value="1"/>
</dbReference>
<dbReference type="SMART" id="SM00052">
    <property type="entry name" value="EAL"/>
    <property type="match status" value="1"/>
</dbReference>
<name>A0A1Q9A4C4_9HYPH</name>
<dbReference type="InterPro" id="IPR035965">
    <property type="entry name" value="PAS-like_dom_sf"/>
</dbReference>
<dbReference type="Pfam" id="PF00563">
    <property type="entry name" value="EAL"/>
    <property type="match status" value="1"/>
</dbReference>
<dbReference type="Pfam" id="PF08447">
    <property type="entry name" value="PAS_3"/>
    <property type="match status" value="1"/>
</dbReference>
<evidence type="ECO:0000313" key="6">
    <source>
        <dbReference type="EMBL" id="OLP49435.1"/>
    </source>
</evidence>
<evidence type="ECO:0000256" key="1">
    <source>
        <dbReference type="SAM" id="Coils"/>
    </source>
</evidence>
<evidence type="ECO:0000313" key="8">
    <source>
        <dbReference type="Proteomes" id="UP000544107"/>
    </source>
</evidence>
<dbReference type="InterPro" id="IPR001633">
    <property type="entry name" value="EAL_dom"/>
</dbReference>
<dbReference type="CDD" id="cd00130">
    <property type="entry name" value="PAS"/>
    <property type="match status" value="1"/>
</dbReference>
<dbReference type="RefSeq" id="WP_075615225.1">
    <property type="nucleotide sequence ID" value="NZ_JACIED010000001.1"/>
</dbReference>
<evidence type="ECO:0000256" key="2">
    <source>
        <dbReference type="SAM" id="Phobius"/>
    </source>
</evidence>
<dbReference type="InterPro" id="IPR013655">
    <property type="entry name" value="PAS_fold_3"/>
</dbReference>